<reference evidence="1" key="1">
    <citation type="submission" date="2013-11" db="EMBL/GenBank/DDBJ databases">
        <title>Genome sequence of the fusiform rust pathogen reveals effectors for host alternation and coevolution with pine.</title>
        <authorList>
            <consortium name="DOE Joint Genome Institute"/>
            <person name="Smith K."/>
            <person name="Pendleton A."/>
            <person name="Kubisiak T."/>
            <person name="Anderson C."/>
            <person name="Salamov A."/>
            <person name="Aerts A."/>
            <person name="Riley R."/>
            <person name="Clum A."/>
            <person name="Lindquist E."/>
            <person name="Ence D."/>
            <person name="Campbell M."/>
            <person name="Kronenberg Z."/>
            <person name="Feau N."/>
            <person name="Dhillon B."/>
            <person name="Hamelin R."/>
            <person name="Burleigh J."/>
            <person name="Smith J."/>
            <person name="Yandell M."/>
            <person name="Nelson C."/>
            <person name="Grigoriev I."/>
            <person name="Davis J."/>
        </authorList>
    </citation>
    <scope>NUCLEOTIDE SEQUENCE</scope>
    <source>
        <strain evidence="1">G11</strain>
    </source>
</reference>
<dbReference type="Proteomes" id="UP000886653">
    <property type="component" value="Unassembled WGS sequence"/>
</dbReference>
<proteinExistence type="predicted"/>
<evidence type="ECO:0000313" key="2">
    <source>
        <dbReference type="Proteomes" id="UP000886653"/>
    </source>
</evidence>
<accession>A0A9P6NE24</accession>
<dbReference type="EMBL" id="MU167283">
    <property type="protein sequence ID" value="KAG0145061.1"/>
    <property type="molecule type" value="Genomic_DNA"/>
</dbReference>
<evidence type="ECO:0000313" key="1">
    <source>
        <dbReference type="EMBL" id="KAG0145061.1"/>
    </source>
</evidence>
<protein>
    <submittedName>
        <fullName evidence="1">Uncharacterized protein</fullName>
    </submittedName>
</protein>
<comment type="caution">
    <text evidence="1">The sequence shown here is derived from an EMBL/GenBank/DDBJ whole genome shotgun (WGS) entry which is preliminary data.</text>
</comment>
<sequence>MGQLAVDLTIPRRSKSAAFPDTVSFENVTRGDRNGKDSNSDDVEVLPVRELKSSVSDWLCRSRDTPVTPLVTTTTSTLIVVGAYTSPRFPRQLQTWEPGANLCLRNAVGTSRLVMHVNSRLGNRELTCASVTPSAHQALRIVTLDEGELISHSFECMSETHGVTMLLLAAV</sequence>
<keyword evidence="2" id="KW-1185">Reference proteome</keyword>
<organism evidence="1 2">
    <name type="scientific">Cronartium quercuum f. sp. fusiforme G11</name>
    <dbReference type="NCBI Taxonomy" id="708437"/>
    <lineage>
        <taxon>Eukaryota</taxon>
        <taxon>Fungi</taxon>
        <taxon>Dikarya</taxon>
        <taxon>Basidiomycota</taxon>
        <taxon>Pucciniomycotina</taxon>
        <taxon>Pucciniomycetes</taxon>
        <taxon>Pucciniales</taxon>
        <taxon>Coleosporiaceae</taxon>
        <taxon>Cronartium</taxon>
    </lineage>
</organism>
<name>A0A9P6NE24_9BASI</name>
<gene>
    <name evidence="1" type="ORF">CROQUDRAFT_94282</name>
</gene>
<dbReference type="AlphaFoldDB" id="A0A9P6NE24"/>